<dbReference type="GO" id="GO:0019205">
    <property type="term" value="F:nucleobase-containing compound kinase activity"/>
    <property type="evidence" value="ECO:0007669"/>
    <property type="project" value="InterPro"/>
</dbReference>
<gene>
    <name evidence="6" type="ORF">BpHYR1_001873</name>
</gene>
<dbReference type="InterPro" id="IPR027417">
    <property type="entry name" value="P-loop_NTPase"/>
</dbReference>
<dbReference type="OrthoDB" id="439792at2759"/>
<dbReference type="Pfam" id="PF13238">
    <property type="entry name" value="AAA_18"/>
    <property type="match status" value="1"/>
</dbReference>
<name>A0A3M7SBX9_BRAPC</name>
<comment type="caution">
    <text evidence="6">The sequence shown here is derived from an EMBL/GenBank/DDBJ whole genome shotgun (WGS) entry which is preliminary data.</text>
</comment>
<reference evidence="6 7" key="1">
    <citation type="journal article" date="2018" name="Sci. Rep.">
        <title>Genomic signatures of local adaptation to the degree of environmental predictability in rotifers.</title>
        <authorList>
            <person name="Franch-Gras L."/>
            <person name="Hahn C."/>
            <person name="Garcia-Roger E.M."/>
            <person name="Carmona M.J."/>
            <person name="Serra M."/>
            <person name="Gomez A."/>
        </authorList>
    </citation>
    <scope>NUCLEOTIDE SEQUENCE [LARGE SCALE GENOMIC DNA]</scope>
    <source>
        <strain evidence="6">HYR1</strain>
    </source>
</reference>
<keyword evidence="7" id="KW-1185">Reference proteome</keyword>
<feature type="compositionally biased region" description="Acidic residues" evidence="5">
    <location>
        <begin position="53"/>
        <end position="73"/>
    </location>
</feature>
<dbReference type="STRING" id="10195.A0A3M7SBX9"/>
<sequence length="435" mass="51828">MPPPRILVLGPRGSGKSTQARFLAEKLNLFHVKFRDYLQELIIGKTKKKIDYEREEDKEEEDQPDDDEDDEEEKNNTIIYNSIVLDSLKEEKNAEPLPELTEREETIKAYLEKDEVLPTEIMDEILPQLWNEEPYRSRGFVLEGFPNNDSQAHYLMDKGFFPDAVIILRVEDEDVVKRLLPERLESWRAKMNAKKERKMQKAKRKREKLLLQMKQRREEEIAKYEENRQKKEEEDDFVNLRKIKLVYRLAAENGEEYEDDEEFDVDALIQDEFADQLQEEEDVEEAQEDEVKENMINDIKARFDNELSYLDLVKCPKSYTNSETTKNFFKWCISSSTNKKFHTIFKKHEKSTMFETIASKKEYLLVNETKTEYSLKQNFFFNRFCEVQYKRTEQSFKINSVNAEWCNIQSCINCRSLLMICKISAKCTPLDYIEI</sequence>
<accession>A0A3M7SBX9</accession>
<evidence type="ECO:0000313" key="7">
    <source>
        <dbReference type="Proteomes" id="UP000276133"/>
    </source>
</evidence>
<dbReference type="EMBL" id="REGN01001706">
    <property type="protein sequence ID" value="RNA33058.1"/>
    <property type="molecule type" value="Genomic_DNA"/>
</dbReference>
<dbReference type="Proteomes" id="UP000276133">
    <property type="component" value="Unassembled WGS sequence"/>
</dbReference>
<evidence type="ECO:0000256" key="1">
    <source>
        <dbReference type="ARBA" id="ARBA00022679"/>
    </source>
</evidence>
<feature type="coiled-coil region" evidence="4">
    <location>
        <begin position="188"/>
        <end position="234"/>
    </location>
</feature>
<feature type="region of interest" description="Disordered" evidence="5">
    <location>
        <begin position="51"/>
        <end position="76"/>
    </location>
</feature>
<protein>
    <submittedName>
        <fullName evidence="6">Adenylate kinase 9</fullName>
    </submittedName>
</protein>
<dbReference type="SUPFAM" id="SSF52540">
    <property type="entry name" value="P-loop containing nucleoside triphosphate hydrolases"/>
    <property type="match status" value="1"/>
</dbReference>
<keyword evidence="2" id="KW-0547">Nucleotide-binding</keyword>
<evidence type="ECO:0000256" key="3">
    <source>
        <dbReference type="ARBA" id="ARBA00022777"/>
    </source>
</evidence>
<dbReference type="Pfam" id="PF00406">
    <property type="entry name" value="ADK"/>
    <property type="match status" value="1"/>
</dbReference>
<keyword evidence="3 6" id="KW-0418">Kinase</keyword>
<dbReference type="InterPro" id="IPR000850">
    <property type="entry name" value="Adenylat/UMP-CMP_kin"/>
</dbReference>
<evidence type="ECO:0000256" key="5">
    <source>
        <dbReference type="SAM" id="MobiDB-lite"/>
    </source>
</evidence>
<dbReference type="Gene3D" id="3.40.50.300">
    <property type="entry name" value="P-loop containing nucleotide triphosphate hydrolases"/>
    <property type="match status" value="1"/>
</dbReference>
<dbReference type="AlphaFoldDB" id="A0A3M7SBX9"/>
<evidence type="ECO:0000256" key="2">
    <source>
        <dbReference type="ARBA" id="ARBA00022741"/>
    </source>
</evidence>
<evidence type="ECO:0000256" key="4">
    <source>
        <dbReference type="SAM" id="Coils"/>
    </source>
</evidence>
<dbReference type="GO" id="GO:0006139">
    <property type="term" value="P:nucleobase-containing compound metabolic process"/>
    <property type="evidence" value="ECO:0007669"/>
    <property type="project" value="InterPro"/>
</dbReference>
<evidence type="ECO:0000313" key="6">
    <source>
        <dbReference type="EMBL" id="RNA33058.1"/>
    </source>
</evidence>
<dbReference type="CDD" id="cd01428">
    <property type="entry name" value="ADK"/>
    <property type="match status" value="1"/>
</dbReference>
<dbReference type="GO" id="GO:0005524">
    <property type="term" value="F:ATP binding"/>
    <property type="evidence" value="ECO:0007669"/>
    <property type="project" value="InterPro"/>
</dbReference>
<organism evidence="6 7">
    <name type="scientific">Brachionus plicatilis</name>
    <name type="common">Marine rotifer</name>
    <name type="synonym">Brachionus muelleri</name>
    <dbReference type="NCBI Taxonomy" id="10195"/>
    <lineage>
        <taxon>Eukaryota</taxon>
        <taxon>Metazoa</taxon>
        <taxon>Spiralia</taxon>
        <taxon>Gnathifera</taxon>
        <taxon>Rotifera</taxon>
        <taxon>Eurotatoria</taxon>
        <taxon>Monogononta</taxon>
        <taxon>Pseudotrocha</taxon>
        <taxon>Ploima</taxon>
        <taxon>Brachionidae</taxon>
        <taxon>Brachionus</taxon>
    </lineage>
</organism>
<keyword evidence="1" id="KW-0808">Transferase</keyword>
<dbReference type="PANTHER" id="PTHR23359">
    <property type="entry name" value="NUCLEOTIDE KINASE"/>
    <property type="match status" value="1"/>
</dbReference>
<keyword evidence="4" id="KW-0175">Coiled coil</keyword>
<proteinExistence type="predicted"/>